<dbReference type="FunFam" id="1.10.238.10:FF:000001">
    <property type="entry name" value="Calmodulin 1"/>
    <property type="match status" value="1"/>
</dbReference>
<dbReference type="SMART" id="SM00054">
    <property type="entry name" value="EFh"/>
    <property type="match status" value="3"/>
</dbReference>
<dbReference type="RefSeq" id="XP_018022119.1">
    <property type="nucleotide sequence ID" value="XM_018166630.2"/>
</dbReference>
<evidence type="ECO:0000256" key="2">
    <source>
        <dbReference type="ARBA" id="ARBA00022737"/>
    </source>
</evidence>
<dbReference type="InterPro" id="IPR002048">
    <property type="entry name" value="EF_hand_dom"/>
</dbReference>
<dbReference type="AlphaFoldDB" id="A0A8B7P7H3"/>
<feature type="domain" description="EF-hand" evidence="4">
    <location>
        <begin position="85"/>
        <end position="120"/>
    </location>
</feature>
<name>A0A8B7P7H3_HYAAZ</name>
<evidence type="ECO:0000259" key="4">
    <source>
        <dbReference type="PROSITE" id="PS50222"/>
    </source>
</evidence>
<keyword evidence="5" id="KW-1185">Reference proteome</keyword>
<reference evidence="6" key="1">
    <citation type="submission" date="2025-08" db="UniProtKB">
        <authorList>
            <consortium name="RefSeq"/>
        </authorList>
    </citation>
    <scope>IDENTIFICATION</scope>
    <source>
        <tissue evidence="6">Whole organism</tissue>
    </source>
</reference>
<dbReference type="Gene3D" id="1.10.238.10">
    <property type="entry name" value="EF-hand"/>
    <property type="match status" value="1"/>
</dbReference>
<keyword evidence="3" id="KW-0106">Calcium</keyword>
<feature type="domain" description="EF-hand" evidence="4">
    <location>
        <begin position="48"/>
        <end position="83"/>
    </location>
</feature>
<organism evidence="5 6">
    <name type="scientific">Hyalella azteca</name>
    <name type="common">Amphipod</name>
    <dbReference type="NCBI Taxonomy" id="294128"/>
    <lineage>
        <taxon>Eukaryota</taxon>
        <taxon>Metazoa</taxon>
        <taxon>Ecdysozoa</taxon>
        <taxon>Arthropoda</taxon>
        <taxon>Crustacea</taxon>
        <taxon>Multicrustacea</taxon>
        <taxon>Malacostraca</taxon>
        <taxon>Eumalacostraca</taxon>
        <taxon>Peracarida</taxon>
        <taxon>Amphipoda</taxon>
        <taxon>Senticaudata</taxon>
        <taxon>Talitrida</taxon>
        <taxon>Talitroidea</taxon>
        <taxon>Hyalellidae</taxon>
        <taxon>Hyalella</taxon>
    </lineage>
</organism>
<evidence type="ECO:0000313" key="6">
    <source>
        <dbReference type="RefSeq" id="XP_018022119.1"/>
    </source>
</evidence>
<dbReference type="SUPFAM" id="SSF47473">
    <property type="entry name" value="EF-hand"/>
    <property type="match status" value="1"/>
</dbReference>
<protein>
    <submittedName>
        <fullName evidence="6">Protein phosphatase 2B regulatory subunit cnb-1-like</fullName>
    </submittedName>
</protein>
<evidence type="ECO:0000256" key="3">
    <source>
        <dbReference type="ARBA" id="ARBA00022837"/>
    </source>
</evidence>
<evidence type="ECO:0000256" key="1">
    <source>
        <dbReference type="ARBA" id="ARBA00022723"/>
    </source>
</evidence>
<accession>A0A8B7P7H3</accession>
<dbReference type="OrthoDB" id="191686at2759"/>
<keyword evidence="2" id="KW-0677">Repeat</keyword>
<dbReference type="InterPro" id="IPR018247">
    <property type="entry name" value="EF_Hand_1_Ca_BS"/>
</dbReference>
<gene>
    <name evidence="6" type="primary">LOC108678257</name>
</gene>
<keyword evidence="1" id="KW-0479">Metal-binding</keyword>
<dbReference type="KEGG" id="hazt:108678257"/>
<dbReference type="PROSITE" id="PS00018">
    <property type="entry name" value="EF_HAND_1"/>
    <property type="match status" value="2"/>
</dbReference>
<dbReference type="InterPro" id="IPR011992">
    <property type="entry name" value="EF-hand-dom_pair"/>
</dbReference>
<dbReference type="PANTHER" id="PTHR45942">
    <property type="entry name" value="PROTEIN PHOSPATASE 3 REGULATORY SUBUNIT B ALPHA ISOFORM TYPE 1"/>
    <property type="match status" value="1"/>
</dbReference>
<dbReference type="Pfam" id="PF13499">
    <property type="entry name" value="EF-hand_7"/>
    <property type="match status" value="2"/>
</dbReference>
<dbReference type="PROSITE" id="PS50222">
    <property type="entry name" value="EF_HAND_2"/>
    <property type="match status" value="2"/>
</dbReference>
<dbReference type="GO" id="GO:0005509">
    <property type="term" value="F:calcium ion binding"/>
    <property type="evidence" value="ECO:0007669"/>
    <property type="project" value="InterPro"/>
</dbReference>
<evidence type="ECO:0000313" key="5">
    <source>
        <dbReference type="Proteomes" id="UP000694843"/>
    </source>
</evidence>
<dbReference type="GeneID" id="108678257"/>
<proteinExistence type="predicted"/>
<dbReference type="Proteomes" id="UP000694843">
    <property type="component" value="Unplaced"/>
</dbReference>
<sequence length="163" mass="18406">MGNKESLPVNKHFTAHEIRLLTRGFKALDRDGSKKLSVSELMSLPGLDNNPLLHRIVDVLDTDGDGEIDIAEFIAGIPKLSMKGDTNSQLQFLFRIYDMDNDGFISSGELFQVLRMMDERWSDVQLQQMVDRTIVQHGTDGRISFDQFKAVVLASFHFEGSTE</sequence>